<dbReference type="EMBL" id="MZ333135">
    <property type="protein sequence ID" value="QXG07792.1"/>
    <property type="molecule type" value="Genomic_DNA"/>
</dbReference>
<proteinExistence type="predicted"/>
<name>A0A9E6N9H1_9CAUD</name>
<keyword evidence="2" id="KW-1185">Reference proteome</keyword>
<organism evidence="1 2">
    <name type="scientific">Erwinia phage Zoomie</name>
    <dbReference type="NCBI Taxonomy" id="2851072"/>
    <lineage>
        <taxon>Viruses</taxon>
        <taxon>Duplodnaviria</taxon>
        <taxon>Heunggongvirae</taxon>
        <taxon>Uroviricota</taxon>
        <taxon>Caudoviricetes</taxon>
        <taxon>Autographivirales</taxon>
        <taxon>Autoscriptoviridae</taxon>
        <taxon>Slopekvirinae</taxon>
        <taxon>Zoomievirus</taxon>
        <taxon>Zoomievirus zoomie</taxon>
    </lineage>
</organism>
<dbReference type="Proteomes" id="UP001055587">
    <property type="component" value="Segment"/>
</dbReference>
<evidence type="ECO:0000313" key="2">
    <source>
        <dbReference type="Proteomes" id="UP001055587"/>
    </source>
</evidence>
<sequence length="125" mass="14569">MPRRVLLELASKRREASASVLFLCLEKQRDPDLSWQMLDAMDPHLMKLLPLQRGMVKRRTREGLILNEPVRRFCPDKAEHMLREIEYTDFMADLAKLGYDTAKAEFIARACSYAQAQQSLSHYAR</sequence>
<accession>A0A9E6N9H1</accession>
<protein>
    <submittedName>
        <fullName evidence="1">Uncharacterized protein</fullName>
    </submittedName>
</protein>
<reference evidence="1" key="1">
    <citation type="submission" date="2021-06" db="EMBL/GenBank/DDBJ databases">
        <title>Four novel Curtobacterium phages isolated from Environmental samples.</title>
        <authorList>
            <person name="Alanin K.W.S."/>
            <person name="Djurhuus A.M."/>
            <person name="Olsen N.S."/>
            <person name="Carstens A.B."/>
            <person name="Nielsen T.K."/>
            <person name="Kot W."/>
            <person name="Hansen L.H."/>
        </authorList>
    </citation>
    <scope>NUCLEOTIDE SEQUENCE</scope>
</reference>
<evidence type="ECO:0000313" key="1">
    <source>
        <dbReference type="EMBL" id="QXG07792.1"/>
    </source>
</evidence>